<dbReference type="Gene3D" id="2.40.50.1020">
    <property type="entry name" value="LytTr DNA-binding domain"/>
    <property type="match status" value="1"/>
</dbReference>
<dbReference type="InterPro" id="IPR001789">
    <property type="entry name" value="Sig_transdc_resp-reg_receiver"/>
</dbReference>
<dbReference type="Pfam" id="PF00072">
    <property type="entry name" value="Response_reg"/>
    <property type="match status" value="1"/>
</dbReference>
<comment type="caution">
    <text evidence="4">The sequence shown here is derived from an EMBL/GenBank/DDBJ whole genome shotgun (WGS) entry which is preliminary data.</text>
</comment>
<feature type="domain" description="Response regulatory" evidence="2">
    <location>
        <begin position="6"/>
        <end position="117"/>
    </location>
</feature>
<feature type="modified residue" description="4-aspartylphosphate" evidence="1">
    <location>
        <position position="57"/>
    </location>
</feature>
<dbReference type="PANTHER" id="PTHR37299:SF1">
    <property type="entry name" value="STAGE 0 SPORULATION PROTEIN A HOMOLOG"/>
    <property type="match status" value="1"/>
</dbReference>
<keyword evidence="5" id="KW-1185">Reference proteome</keyword>
<dbReference type="InterPro" id="IPR046947">
    <property type="entry name" value="LytR-like"/>
</dbReference>
<evidence type="ECO:0000313" key="5">
    <source>
        <dbReference type="Proteomes" id="UP001501758"/>
    </source>
</evidence>
<feature type="domain" description="HTH LytTR-type" evidence="3">
    <location>
        <begin position="150"/>
        <end position="235"/>
    </location>
</feature>
<dbReference type="SMART" id="SM00448">
    <property type="entry name" value="REC"/>
    <property type="match status" value="1"/>
</dbReference>
<dbReference type="EMBL" id="BAAAGE010000002">
    <property type="protein sequence ID" value="GAA0722126.1"/>
    <property type="molecule type" value="Genomic_DNA"/>
</dbReference>
<dbReference type="GO" id="GO:0003677">
    <property type="term" value="F:DNA binding"/>
    <property type="evidence" value="ECO:0007669"/>
    <property type="project" value="UniProtKB-KW"/>
</dbReference>
<accession>A0ABN1IVF1</accession>
<dbReference type="PROSITE" id="PS50930">
    <property type="entry name" value="HTH_LYTTR"/>
    <property type="match status" value="1"/>
</dbReference>
<dbReference type="PANTHER" id="PTHR37299">
    <property type="entry name" value="TRANSCRIPTIONAL REGULATOR-RELATED"/>
    <property type="match status" value="1"/>
</dbReference>
<keyword evidence="1" id="KW-0597">Phosphoprotein</keyword>
<evidence type="ECO:0000256" key="1">
    <source>
        <dbReference type="PROSITE-ProRule" id="PRU00169"/>
    </source>
</evidence>
<dbReference type="InterPro" id="IPR011006">
    <property type="entry name" value="CheY-like_superfamily"/>
</dbReference>
<dbReference type="Gene3D" id="3.40.50.2300">
    <property type="match status" value="1"/>
</dbReference>
<dbReference type="InterPro" id="IPR007492">
    <property type="entry name" value="LytTR_DNA-bd_dom"/>
</dbReference>
<reference evidence="4 5" key="1">
    <citation type="journal article" date="2019" name="Int. J. Syst. Evol. Microbiol.">
        <title>The Global Catalogue of Microorganisms (GCM) 10K type strain sequencing project: providing services to taxonomists for standard genome sequencing and annotation.</title>
        <authorList>
            <consortium name="The Broad Institute Genomics Platform"/>
            <consortium name="The Broad Institute Genome Sequencing Center for Infectious Disease"/>
            <person name="Wu L."/>
            <person name="Ma J."/>
        </authorList>
    </citation>
    <scope>NUCLEOTIDE SEQUENCE [LARGE SCALE GENOMIC DNA]</scope>
    <source>
        <strain evidence="4 5">JCM 15974</strain>
    </source>
</reference>
<dbReference type="RefSeq" id="WP_343912568.1">
    <property type="nucleotide sequence ID" value="NZ_BAAAGE010000002.1"/>
</dbReference>
<dbReference type="Pfam" id="PF04397">
    <property type="entry name" value="LytTR"/>
    <property type="match status" value="1"/>
</dbReference>
<dbReference type="SMART" id="SM00850">
    <property type="entry name" value="LytTR"/>
    <property type="match status" value="1"/>
</dbReference>
<organism evidence="4 5">
    <name type="scientific">Aquimarina litoralis</name>
    <dbReference type="NCBI Taxonomy" id="584605"/>
    <lineage>
        <taxon>Bacteria</taxon>
        <taxon>Pseudomonadati</taxon>
        <taxon>Bacteroidota</taxon>
        <taxon>Flavobacteriia</taxon>
        <taxon>Flavobacteriales</taxon>
        <taxon>Flavobacteriaceae</taxon>
        <taxon>Aquimarina</taxon>
    </lineage>
</organism>
<gene>
    <name evidence="4" type="ORF">GCM10009430_24220</name>
</gene>
<keyword evidence="4" id="KW-0238">DNA-binding</keyword>
<evidence type="ECO:0000259" key="3">
    <source>
        <dbReference type="PROSITE" id="PS50930"/>
    </source>
</evidence>
<dbReference type="Proteomes" id="UP001501758">
    <property type="component" value="Unassembled WGS sequence"/>
</dbReference>
<evidence type="ECO:0000259" key="2">
    <source>
        <dbReference type="PROSITE" id="PS50110"/>
    </source>
</evidence>
<protein>
    <submittedName>
        <fullName evidence="4">LytTR family DNA-binding domain-containing protein</fullName>
    </submittedName>
</protein>
<dbReference type="SUPFAM" id="SSF52172">
    <property type="entry name" value="CheY-like"/>
    <property type="match status" value="1"/>
</dbReference>
<sequence length="238" mass="27648">MEKLFTCVLIDDEPAAIRLLEKYCAKISFLEVKNTFTNPLEGLNYLEKQPIDLLFLDIQMPEITGIQLSKIITGSTKIIFTTAYPQFALDSYEVAALDYLLKPISFERFYKAVSKIKDSSSHETVSKQQNTDEFFFFKTDGKNKYAKVFIKDIMYVESLKNYIAIHLKDEQIITYNTLKHCKEGLPESNFIQIHKSYIISIQHIDKITNDSVWIQNKELPIGNTYRKSFFDTIGKHQL</sequence>
<evidence type="ECO:0000313" key="4">
    <source>
        <dbReference type="EMBL" id="GAA0722126.1"/>
    </source>
</evidence>
<dbReference type="PROSITE" id="PS50110">
    <property type="entry name" value="RESPONSE_REGULATORY"/>
    <property type="match status" value="1"/>
</dbReference>
<proteinExistence type="predicted"/>
<name>A0ABN1IVF1_9FLAO</name>